<sequence length="62" mass="6714">MSTSFQVVLMGAIEGYKVAGVPLEEAIITRKIHRELVLPLGELSLLRQDGEFVELGGTNSVT</sequence>
<dbReference type="Proteomes" id="UP000244005">
    <property type="component" value="Unassembled WGS sequence"/>
</dbReference>
<evidence type="ECO:0000313" key="2">
    <source>
        <dbReference type="Proteomes" id="UP000244005"/>
    </source>
</evidence>
<proteinExistence type="predicted"/>
<keyword evidence="2" id="KW-1185">Reference proteome</keyword>
<protein>
    <submittedName>
        <fullName evidence="1">Uncharacterized protein</fullName>
    </submittedName>
</protein>
<gene>
    <name evidence="1" type="ORF">MARPO_0071s0063</name>
</gene>
<reference evidence="2" key="1">
    <citation type="journal article" date="2017" name="Cell">
        <title>Insights into land plant evolution garnered from the Marchantia polymorpha genome.</title>
        <authorList>
            <person name="Bowman J.L."/>
            <person name="Kohchi T."/>
            <person name="Yamato K.T."/>
            <person name="Jenkins J."/>
            <person name="Shu S."/>
            <person name="Ishizaki K."/>
            <person name="Yamaoka S."/>
            <person name="Nishihama R."/>
            <person name="Nakamura Y."/>
            <person name="Berger F."/>
            <person name="Adam C."/>
            <person name="Aki S.S."/>
            <person name="Althoff F."/>
            <person name="Araki T."/>
            <person name="Arteaga-Vazquez M.A."/>
            <person name="Balasubrmanian S."/>
            <person name="Barry K."/>
            <person name="Bauer D."/>
            <person name="Boehm C.R."/>
            <person name="Briginshaw L."/>
            <person name="Caballero-Perez J."/>
            <person name="Catarino B."/>
            <person name="Chen F."/>
            <person name="Chiyoda S."/>
            <person name="Chovatia M."/>
            <person name="Davies K.M."/>
            <person name="Delmans M."/>
            <person name="Demura T."/>
            <person name="Dierschke T."/>
            <person name="Dolan L."/>
            <person name="Dorantes-Acosta A.E."/>
            <person name="Eklund D.M."/>
            <person name="Florent S.N."/>
            <person name="Flores-Sandoval E."/>
            <person name="Fujiyama A."/>
            <person name="Fukuzawa H."/>
            <person name="Galik B."/>
            <person name="Grimanelli D."/>
            <person name="Grimwood J."/>
            <person name="Grossniklaus U."/>
            <person name="Hamada T."/>
            <person name="Haseloff J."/>
            <person name="Hetherington A.J."/>
            <person name="Higo A."/>
            <person name="Hirakawa Y."/>
            <person name="Hundley H.N."/>
            <person name="Ikeda Y."/>
            <person name="Inoue K."/>
            <person name="Inoue S.I."/>
            <person name="Ishida S."/>
            <person name="Jia Q."/>
            <person name="Kakita M."/>
            <person name="Kanazawa T."/>
            <person name="Kawai Y."/>
            <person name="Kawashima T."/>
            <person name="Kennedy M."/>
            <person name="Kinose K."/>
            <person name="Kinoshita T."/>
            <person name="Kohara Y."/>
            <person name="Koide E."/>
            <person name="Komatsu K."/>
            <person name="Kopischke S."/>
            <person name="Kubo M."/>
            <person name="Kyozuka J."/>
            <person name="Lagercrantz U."/>
            <person name="Lin S.S."/>
            <person name="Lindquist E."/>
            <person name="Lipzen A.M."/>
            <person name="Lu C.W."/>
            <person name="De Luna E."/>
            <person name="Martienssen R.A."/>
            <person name="Minamino N."/>
            <person name="Mizutani M."/>
            <person name="Mizutani M."/>
            <person name="Mochizuki N."/>
            <person name="Monte I."/>
            <person name="Mosher R."/>
            <person name="Nagasaki H."/>
            <person name="Nakagami H."/>
            <person name="Naramoto S."/>
            <person name="Nishitani K."/>
            <person name="Ohtani M."/>
            <person name="Okamoto T."/>
            <person name="Okumura M."/>
            <person name="Phillips J."/>
            <person name="Pollak B."/>
            <person name="Reinders A."/>
            <person name="Rovekamp M."/>
            <person name="Sano R."/>
            <person name="Sawa S."/>
            <person name="Schmid M.W."/>
            <person name="Shirakawa M."/>
            <person name="Solano R."/>
            <person name="Spunde A."/>
            <person name="Suetsugu N."/>
            <person name="Sugano S."/>
            <person name="Sugiyama A."/>
            <person name="Sun R."/>
            <person name="Suzuki Y."/>
            <person name="Takenaka M."/>
            <person name="Takezawa D."/>
            <person name="Tomogane H."/>
            <person name="Tsuzuki M."/>
            <person name="Ueda T."/>
            <person name="Umeda M."/>
            <person name="Ward J.M."/>
            <person name="Watanabe Y."/>
            <person name="Yazaki K."/>
            <person name="Yokoyama R."/>
            <person name="Yoshitake Y."/>
            <person name="Yotsui I."/>
            <person name="Zachgo S."/>
            <person name="Schmutz J."/>
        </authorList>
    </citation>
    <scope>NUCLEOTIDE SEQUENCE [LARGE SCALE GENOMIC DNA]</scope>
    <source>
        <strain evidence="2">Tak-1</strain>
    </source>
</reference>
<accession>A0A2R6WNL8</accession>
<dbReference type="AlphaFoldDB" id="A0A2R6WNL8"/>
<dbReference type="EMBL" id="KZ772743">
    <property type="protein sequence ID" value="PTQ35448.1"/>
    <property type="molecule type" value="Genomic_DNA"/>
</dbReference>
<name>A0A2R6WNL8_MARPO</name>
<evidence type="ECO:0000313" key="1">
    <source>
        <dbReference type="EMBL" id="PTQ35448.1"/>
    </source>
</evidence>
<organism evidence="1 2">
    <name type="scientific">Marchantia polymorpha</name>
    <name type="common">Common liverwort</name>
    <name type="synonym">Marchantia aquatica</name>
    <dbReference type="NCBI Taxonomy" id="3197"/>
    <lineage>
        <taxon>Eukaryota</taxon>
        <taxon>Viridiplantae</taxon>
        <taxon>Streptophyta</taxon>
        <taxon>Embryophyta</taxon>
        <taxon>Marchantiophyta</taxon>
        <taxon>Marchantiopsida</taxon>
        <taxon>Marchantiidae</taxon>
        <taxon>Marchantiales</taxon>
        <taxon>Marchantiaceae</taxon>
        <taxon>Marchantia</taxon>
    </lineage>
</organism>
<dbReference type="Gramene" id="Mp5g15460.1">
    <property type="protein sequence ID" value="Mp5g15460.1.cds"/>
    <property type="gene ID" value="Mp5g15460"/>
</dbReference>